<dbReference type="CDD" id="cd01949">
    <property type="entry name" value="GGDEF"/>
    <property type="match status" value="1"/>
</dbReference>
<dbReference type="GO" id="GO:0052621">
    <property type="term" value="F:diguanylate cyclase activity"/>
    <property type="evidence" value="ECO:0007669"/>
    <property type="project" value="UniProtKB-EC"/>
</dbReference>
<dbReference type="KEGG" id="smag:AN936_05910"/>
<dbReference type="InterPro" id="IPR000160">
    <property type="entry name" value="GGDEF_dom"/>
</dbReference>
<dbReference type="SUPFAM" id="SSF55073">
    <property type="entry name" value="Nucleotide cyclase"/>
    <property type="match status" value="1"/>
</dbReference>
<evidence type="ECO:0000256" key="3">
    <source>
        <dbReference type="SAM" id="Phobius"/>
    </source>
</evidence>
<feature type="transmembrane region" description="Helical" evidence="3">
    <location>
        <begin position="195"/>
        <end position="215"/>
    </location>
</feature>
<name>A0A0N9UT87_SPHMC</name>
<feature type="transmembrane region" description="Helical" evidence="3">
    <location>
        <begin position="63"/>
        <end position="82"/>
    </location>
</feature>
<evidence type="ECO:0000256" key="1">
    <source>
        <dbReference type="ARBA" id="ARBA00012528"/>
    </source>
</evidence>
<dbReference type="Pfam" id="PF00990">
    <property type="entry name" value="GGDEF"/>
    <property type="match status" value="1"/>
</dbReference>
<dbReference type="EC" id="2.7.7.65" evidence="1"/>
<protein>
    <recommendedName>
        <fullName evidence="1">diguanylate cyclase</fullName>
        <ecNumber evidence="1">2.7.7.65</ecNumber>
    </recommendedName>
</protein>
<comment type="catalytic activity">
    <reaction evidence="2">
        <text>2 GTP = 3',3'-c-di-GMP + 2 diphosphate</text>
        <dbReference type="Rhea" id="RHEA:24898"/>
        <dbReference type="ChEBI" id="CHEBI:33019"/>
        <dbReference type="ChEBI" id="CHEBI:37565"/>
        <dbReference type="ChEBI" id="CHEBI:58805"/>
        <dbReference type="EC" id="2.7.7.65"/>
    </reaction>
</comment>
<gene>
    <name evidence="5" type="ORF">AN936_05910</name>
</gene>
<feature type="transmembrane region" description="Helical" evidence="3">
    <location>
        <begin position="150"/>
        <end position="175"/>
    </location>
</feature>
<dbReference type="SMART" id="SM00267">
    <property type="entry name" value="GGDEF"/>
    <property type="match status" value="1"/>
</dbReference>
<dbReference type="GO" id="GO:0005886">
    <property type="term" value="C:plasma membrane"/>
    <property type="evidence" value="ECO:0007669"/>
    <property type="project" value="TreeGrafter"/>
</dbReference>
<evidence type="ECO:0000256" key="2">
    <source>
        <dbReference type="ARBA" id="ARBA00034247"/>
    </source>
</evidence>
<sequence length="391" mass="41610">MNGQLFISLLNPGIGLLFAAAFFLLWLNRREAYVAYASAAYVATAAAFLIQDVAPALPMELQRLPANFGFLLTGMLFAAAIIKRYALPVPWRAMAVTIAISMAFFTWFLLVQPDIPARIYSVSVGAGVIALMIVRALWPLDKPHLIDRVLFWVSALSAANLIVRPVVILTFSGGFDDYVGFQQSVYWTTVQFSQAMVSIAAAISLMVAVAIDIIAELRQQVDDDELSGLLNRRGFEAKAGAALRRSADEGLPAALLIADLDNFKQVNDSHGHACGDAIIAAFGAHVRAVGPDSMIAGRIGGEEFALLLPGTGIEAARRLAEAVRTGLADACGDQIPPALTPTASIGLAANVPGTGLSQLMRQADEALYVAKRSGRNCVRTFTPAPVLLATA</sequence>
<feature type="transmembrane region" description="Helical" evidence="3">
    <location>
        <begin position="89"/>
        <end position="111"/>
    </location>
</feature>
<accession>A0A0N9UT87</accession>
<keyword evidence="3" id="KW-1133">Transmembrane helix</keyword>
<dbReference type="Proteomes" id="UP000058074">
    <property type="component" value="Chromosome"/>
</dbReference>
<reference evidence="5 6" key="1">
    <citation type="journal article" date="2015" name="Genome Announc.">
        <title>Complete Genome Sequence of Polypropylene Glycol- and Polyethylene Glycol-Degrading Sphingopyxis macrogoltabida Strain EY-1.</title>
        <authorList>
            <person name="Ohtsubo Y."/>
            <person name="Nagata Y."/>
            <person name="Numata M."/>
            <person name="Tsuchikane K."/>
            <person name="Hosoyama A."/>
            <person name="Yamazoe A."/>
            <person name="Tsuda M."/>
            <person name="Fujita N."/>
            <person name="Kawai F."/>
        </authorList>
    </citation>
    <scope>NUCLEOTIDE SEQUENCE [LARGE SCALE GENOMIC DNA]</scope>
    <source>
        <strain evidence="5 6">EY-1</strain>
    </source>
</reference>
<keyword evidence="3" id="KW-0472">Membrane</keyword>
<evidence type="ECO:0000313" key="5">
    <source>
        <dbReference type="EMBL" id="ALH79914.1"/>
    </source>
</evidence>
<dbReference type="GO" id="GO:0043709">
    <property type="term" value="P:cell adhesion involved in single-species biofilm formation"/>
    <property type="evidence" value="ECO:0007669"/>
    <property type="project" value="TreeGrafter"/>
</dbReference>
<dbReference type="PANTHER" id="PTHR45138:SF9">
    <property type="entry name" value="DIGUANYLATE CYCLASE DGCM-RELATED"/>
    <property type="match status" value="1"/>
</dbReference>
<dbReference type="GO" id="GO:1902201">
    <property type="term" value="P:negative regulation of bacterial-type flagellum-dependent cell motility"/>
    <property type="evidence" value="ECO:0007669"/>
    <property type="project" value="TreeGrafter"/>
</dbReference>
<dbReference type="OrthoDB" id="384661at2"/>
<dbReference type="PROSITE" id="PS50887">
    <property type="entry name" value="GGDEF"/>
    <property type="match status" value="1"/>
</dbReference>
<dbReference type="InterPro" id="IPR043128">
    <property type="entry name" value="Rev_trsase/Diguanyl_cyclase"/>
</dbReference>
<dbReference type="EMBL" id="CP012700">
    <property type="protein sequence ID" value="ALH79914.1"/>
    <property type="molecule type" value="Genomic_DNA"/>
</dbReference>
<feature type="transmembrane region" description="Helical" evidence="3">
    <location>
        <begin position="6"/>
        <end position="26"/>
    </location>
</feature>
<dbReference type="PATRIC" id="fig|33050.5.peg.1233"/>
<proteinExistence type="predicted"/>
<dbReference type="AlphaFoldDB" id="A0A0N9UT87"/>
<dbReference type="InterPro" id="IPR050469">
    <property type="entry name" value="Diguanylate_Cyclase"/>
</dbReference>
<dbReference type="PANTHER" id="PTHR45138">
    <property type="entry name" value="REGULATORY COMPONENTS OF SENSORY TRANSDUCTION SYSTEM"/>
    <property type="match status" value="1"/>
</dbReference>
<dbReference type="InterPro" id="IPR029787">
    <property type="entry name" value="Nucleotide_cyclase"/>
</dbReference>
<evidence type="ECO:0000259" key="4">
    <source>
        <dbReference type="PROSITE" id="PS50887"/>
    </source>
</evidence>
<feature type="domain" description="GGDEF" evidence="4">
    <location>
        <begin position="251"/>
        <end position="383"/>
    </location>
</feature>
<dbReference type="Gene3D" id="3.30.70.270">
    <property type="match status" value="1"/>
</dbReference>
<organism evidence="5 6">
    <name type="scientific">Sphingopyxis macrogoltabida</name>
    <name type="common">Sphingomonas macrogoltabidus</name>
    <dbReference type="NCBI Taxonomy" id="33050"/>
    <lineage>
        <taxon>Bacteria</taxon>
        <taxon>Pseudomonadati</taxon>
        <taxon>Pseudomonadota</taxon>
        <taxon>Alphaproteobacteria</taxon>
        <taxon>Sphingomonadales</taxon>
        <taxon>Sphingomonadaceae</taxon>
        <taxon>Sphingopyxis</taxon>
    </lineage>
</organism>
<feature type="transmembrane region" description="Helical" evidence="3">
    <location>
        <begin position="117"/>
        <end position="138"/>
    </location>
</feature>
<feature type="transmembrane region" description="Helical" evidence="3">
    <location>
        <begin position="33"/>
        <end position="51"/>
    </location>
</feature>
<dbReference type="NCBIfam" id="TIGR00254">
    <property type="entry name" value="GGDEF"/>
    <property type="match status" value="1"/>
</dbReference>
<dbReference type="RefSeq" id="WP_054587309.1">
    <property type="nucleotide sequence ID" value="NZ_CP012700.1"/>
</dbReference>
<keyword evidence="3" id="KW-0812">Transmembrane</keyword>
<evidence type="ECO:0000313" key="6">
    <source>
        <dbReference type="Proteomes" id="UP000058074"/>
    </source>
</evidence>